<evidence type="ECO:0000256" key="2">
    <source>
        <dbReference type="ARBA" id="ARBA00022475"/>
    </source>
</evidence>
<evidence type="ECO:0000256" key="4">
    <source>
        <dbReference type="ARBA" id="ARBA00022989"/>
    </source>
</evidence>
<feature type="transmembrane region" description="Helical" evidence="6">
    <location>
        <begin position="110"/>
        <end position="129"/>
    </location>
</feature>
<name>A0ABY1BR85_9PSED</name>
<feature type="transmembrane region" description="Helical" evidence="6">
    <location>
        <begin position="176"/>
        <end position="197"/>
    </location>
</feature>
<dbReference type="RefSeq" id="WP_069521803.1">
    <property type="nucleotide sequence ID" value="NZ_FOFP01000029.1"/>
</dbReference>
<dbReference type="PANTHER" id="PTHR30086">
    <property type="entry name" value="ARGININE EXPORTER PROTEIN ARGO"/>
    <property type="match status" value="1"/>
</dbReference>
<dbReference type="InterPro" id="IPR001123">
    <property type="entry name" value="LeuE-type"/>
</dbReference>
<dbReference type="Proteomes" id="UP000198512">
    <property type="component" value="Unassembled WGS sequence"/>
</dbReference>
<feature type="transmembrane region" description="Helical" evidence="6">
    <location>
        <begin position="48"/>
        <end position="66"/>
    </location>
</feature>
<comment type="caution">
    <text evidence="7">The sequence shown here is derived from an EMBL/GenBank/DDBJ whole genome shotgun (WGS) entry which is preliminary data.</text>
</comment>
<evidence type="ECO:0000256" key="6">
    <source>
        <dbReference type="SAM" id="Phobius"/>
    </source>
</evidence>
<dbReference type="Pfam" id="PF01810">
    <property type="entry name" value="LysE"/>
    <property type="match status" value="1"/>
</dbReference>
<protein>
    <submittedName>
        <fullName evidence="7">Threonine/homoserine/homoserine lactone efflux protein</fullName>
    </submittedName>
</protein>
<accession>A0ABY1BR85</accession>
<dbReference type="PANTHER" id="PTHR30086:SF20">
    <property type="entry name" value="ARGININE EXPORTER PROTEIN ARGO-RELATED"/>
    <property type="match status" value="1"/>
</dbReference>
<keyword evidence="5 6" id="KW-0472">Membrane</keyword>
<evidence type="ECO:0000256" key="5">
    <source>
        <dbReference type="ARBA" id="ARBA00023136"/>
    </source>
</evidence>
<evidence type="ECO:0000256" key="3">
    <source>
        <dbReference type="ARBA" id="ARBA00022692"/>
    </source>
</evidence>
<evidence type="ECO:0000313" key="7">
    <source>
        <dbReference type="EMBL" id="SER42852.1"/>
    </source>
</evidence>
<feature type="transmembrane region" description="Helical" evidence="6">
    <location>
        <begin position="141"/>
        <end position="164"/>
    </location>
</feature>
<keyword evidence="4 6" id="KW-1133">Transmembrane helix</keyword>
<feature type="transmembrane region" description="Helical" evidence="6">
    <location>
        <begin position="6"/>
        <end position="28"/>
    </location>
</feature>
<reference evidence="7 8" key="1">
    <citation type="submission" date="2016-10" db="EMBL/GenBank/DDBJ databases">
        <authorList>
            <person name="Varghese N."/>
            <person name="Submissions S."/>
        </authorList>
    </citation>
    <scope>NUCLEOTIDE SEQUENCE [LARGE SCALE GENOMIC DNA]</scope>
    <source>
        <strain evidence="7 8">CIP 109853</strain>
    </source>
</reference>
<keyword evidence="2" id="KW-1003">Cell membrane</keyword>
<gene>
    <name evidence="7" type="ORF">SAMN05216600_12912</name>
</gene>
<keyword evidence="8" id="KW-1185">Reference proteome</keyword>
<proteinExistence type="predicted"/>
<organism evidence="7 8">
    <name type="scientific">Pseudomonas cuatrocienegasensis</name>
    <dbReference type="NCBI Taxonomy" id="543360"/>
    <lineage>
        <taxon>Bacteria</taxon>
        <taxon>Pseudomonadati</taxon>
        <taxon>Pseudomonadota</taxon>
        <taxon>Gammaproteobacteria</taxon>
        <taxon>Pseudomonadales</taxon>
        <taxon>Pseudomonadaceae</taxon>
        <taxon>Pseudomonas</taxon>
    </lineage>
</organism>
<evidence type="ECO:0000256" key="1">
    <source>
        <dbReference type="ARBA" id="ARBA00004651"/>
    </source>
</evidence>
<feature type="transmembrane region" description="Helical" evidence="6">
    <location>
        <begin position="72"/>
        <end position="89"/>
    </location>
</feature>
<evidence type="ECO:0000313" key="8">
    <source>
        <dbReference type="Proteomes" id="UP000198512"/>
    </source>
</evidence>
<comment type="subcellular location">
    <subcellularLocation>
        <location evidence="1">Cell membrane</location>
        <topology evidence="1">Multi-pass membrane protein</topology>
    </subcellularLocation>
</comment>
<sequence length="198" mass="21452">MDYLTASFNIAAGAALILLMPGPTNTLLMTSGYTSGPARTSPLIATEAFGYSIAISVWGFVLIALATRYPDLGIGLKLLCAGYLGLLAYRIASLRQLASEPRGSVVSCRALLMVTLLNPKALILASVVFPREAYTTVERFGWALLSFLLILVPIGFTWAWLGTVVSRTPHHNVHRWVPKLVGLSLMSFSVYLTYSALK</sequence>
<keyword evidence="3 6" id="KW-0812">Transmembrane</keyword>
<dbReference type="EMBL" id="FOFP01000029">
    <property type="protein sequence ID" value="SER42852.1"/>
    <property type="molecule type" value="Genomic_DNA"/>
</dbReference>